<sequence length="777" mass="88945">MSGLLNGHSPKRHKSQRSLPLPAYALNEKPFSYGRPSSSLSSFFTTFYIPLPGIQGRRLRLPLPIPPRAYYASTSQFGRRRGCAILALAVVGVLWLIVSLTRRVRIAEQQWSQGSSSFFPTSTLVFEREDLQKIWQWEIGSGHYPSNRKIPEEIGLRKEPINPALPPRKKTIPSRFRPPPKLSTTDTRGAGSKRVYLDIQSHPPNVSYPPRPVPGSVADLDVVMDNCDFNRNKYVRDCLEVLRIGGGLDNGNRLRRGNVDEWKYIYMEHGEPLNNTVDATPDAQPNRWAAEFARDRSSSEGPNAGLTKKRGAEWEPPLHFPEPLEYRRSEILDGPCDPEHPRMYHMFWTGPFTDKPYLALLSFLFTQNLGLHQESDAPPSTTVCRPQFWMWINPGPAAAVPNPNARRQMFDQLKSNPWASPFLHPRFKEVILFKMWNTTEQLDGVPELKDDWREYEDALFNSGGHIISVKKESSSSTESEETTSEAEVATEQTGAETALAASATVKSEKDDMVNRMGSKSSSSYDRLSVILSDLARFVLCHRFGGIYLDADTILLRDWEELWGWKGAFAYRWSRLENYNTAVLHMNKGSALGSFLFRTALRNKLDFHPMTVTEYTKDAYLEGLLLRLPDALFDSAWLNTEYYQRDRPPQPYFASFEEFFEAPSTNNAGPAALGFEGFFRGAYSYHFHNFWWKPFDPARNWPDLGERFAKGERQAKDELYEAALAGDEPVTLYQLEEGWKEVVSDDKRDLDWSVVLKRTFEAFIRGERPNMYGEWLQW</sequence>
<protein>
    <recommendedName>
        <fullName evidence="5">Glycosyltransferase family 32 protein</fullName>
    </recommendedName>
</protein>
<dbReference type="EMBL" id="KQ086059">
    <property type="protein sequence ID" value="KLO09323.1"/>
    <property type="molecule type" value="Genomic_DNA"/>
</dbReference>
<reference evidence="3 4" key="1">
    <citation type="submission" date="2015-04" db="EMBL/GenBank/DDBJ databases">
        <title>Complete genome sequence of Schizopora paradoxa KUC8140, a cosmopolitan wood degrader in East Asia.</title>
        <authorList>
            <consortium name="DOE Joint Genome Institute"/>
            <person name="Min B."/>
            <person name="Park H."/>
            <person name="Jang Y."/>
            <person name="Kim J.-J."/>
            <person name="Kim K.H."/>
            <person name="Pangilinan J."/>
            <person name="Lipzen A."/>
            <person name="Riley R."/>
            <person name="Grigoriev I.V."/>
            <person name="Spatafora J.W."/>
            <person name="Choi I.-G."/>
        </authorList>
    </citation>
    <scope>NUCLEOTIDE SEQUENCE [LARGE SCALE GENOMIC DNA]</scope>
    <source>
        <strain evidence="3 4">KUC8140</strain>
    </source>
</reference>
<evidence type="ECO:0008006" key="5">
    <source>
        <dbReference type="Google" id="ProtNLM"/>
    </source>
</evidence>
<feature type="region of interest" description="Disordered" evidence="2">
    <location>
        <begin position="470"/>
        <end position="503"/>
    </location>
</feature>
<feature type="region of interest" description="Disordered" evidence="2">
    <location>
        <begin position="292"/>
        <end position="314"/>
    </location>
</feature>
<gene>
    <name evidence="3" type="ORF">SCHPADRAFT_834127</name>
</gene>
<evidence type="ECO:0000313" key="3">
    <source>
        <dbReference type="EMBL" id="KLO09323.1"/>
    </source>
</evidence>
<dbReference type="InterPro" id="IPR007577">
    <property type="entry name" value="GlycoTrfase_DXD_sugar-bd_CS"/>
</dbReference>
<proteinExistence type="inferred from homology"/>
<accession>A0A0H2RIQ6</accession>
<dbReference type="STRING" id="27342.A0A0H2RIQ6"/>
<dbReference type="InterPro" id="IPR029044">
    <property type="entry name" value="Nucleotide-diphossugar_trans"/>
</dbReference>
<evidence type="ECO:0000256" key="2">
    <source>
        <dbReference type="SAM" id="MobiDB-lite"/>
    </source>
</evidence>
<dbReference type="OrthoDB" id="108365at2759"/>
<dbReference type="Proteomes" id="UP000053477">
    <property type="component" value="Unassembled WGS sequence"/>
</dbReference>
<name>A0A0H2RIQ6_9AGAM</name>
<dbReference type="PANTHER" id="PTHR22851">
    <property type="entry name" value="U3 SMALL NUCLEOLAR RNA U3 SNORNA ASSOCIATED PROTEIN"/>
    <property type="match status" value="1"/>
</dbReference>
<feature type="region of interest" description="Disordered" evidence="2">
    <location>
        <begin position="159"/>
        <end position="190"/>
    </location>
</feature>
<dbReference type="InterPro" id="IPR051733">
    <property type="entry name" value="WD_repeat_DCAF13/WDSOF1"/>
</dbReference>
<dbReference type="Gene3D" id="3.90.550.20">
    <property type="match status" value="1"/>
</dbReference>
<keyword evidence="4" id="KW-1185">Reference proteome</keyword>
<evidence type="ECO:0000313" key="4">
    <source>
        <dbReference type="Proteomes" id="UP000053477"/>
    </source>
</evidence>
<dbReference type="PANTHER" id="PTHR22851:SF1">
    <property type="entry name" value="GLYCOSYLTRANSFERASE FAMILY 32 PROTEIN"/>
    <property type="match status" value="1"/>
</dbReference>
<organism evidence="3 4">
    <name type="scientific">Schizopora paradoxa</name>
    <dbReference type="NCBI Taxonomy" id="27342"/>
    <lineage>
        <taxon>Eukaryota</taxon>
        <taxon>Fungi</taxon>
        <taxon>Dikarya</taxon>
        <taxon>Basidiomycota</taxon>
        <taxon>Agaricomycotina</taxon>
        <taxon>Agaricomycetes</taxon>
        <taxon>Hymenochaetales</taxon>
        <taxon>Schizoporaceae</taxon>
        <taxon>Schizopora</taxon>
    </lineage>
</organism>
<comment type="similarity">
    <text evidence="1">Belongs to the glycosyltransferase 32 family.</text>
</comment>
<dbReference type="Pfam" id="PF04488">
    <property type="entry name" value="Gly_transf_sug"/>
    <property type="match status" value="1"/>
</dbReference>
<dbReference type="AlphaFoldDB" id="A0A0H2RIQ6"/>
<dbReference type="GO" id="GO:0032040">
    <property type="term" value="C:small-subunit processome"/>
    <property type="evidence" value="ECO:0007669"/>
    <property type="project" value="TreeGrafter"/>
</dbReference>
<dbReference type="GO" id="GO:0000462">
    <property type="term" value="P:maturation of SSU-rRNA from tricistronic rRNA transcript (SSU-rRNA, 5.8S rRNA, LSU-rRNA)"/>
    <property type="evidence" value="ECO:0007669"/>
    <property type="project" value="TreeGrafter"/>
</dbReference>
<dbReference type="SUPFAM" id="SSF53448">
    <property type="entry name" value="Nucleotide-diphospho-sugar transferases"/>
    <property type="match status" value="1"/>
</dbReference>
<evidence type="ECO:0000256" key="1">
    <source>
        <dbReference type="ARBA" id="ARBA00009003"/>
    </source>
</evidence>
<dbReference type="InParanoid" id="A0A0H2RIQ6"/>